<dbReference type="Proteomes" id="UP000217790">
    <property type="component" value="Unassembled WGS sequence"/>
</dbReference>
<reference evidence="2" key="1">
    <citation type="journal article" date="2017" name="Nat. Ecol. Evol.">
        <title>Genome expansion and lineage-specific genetic innovations in the forest pathogenic fungi Armillaria.</title>
        <authorList>
            <person name="Sipos G."/>
            <person name="Prasanna A.N."/>
            <person name="Walter M.C."/>
            <person name="O'Connor E."/>
            <person name="Balint B."/>
            <person name="Krizsan K."/>
            <person name="Kiss B."/>
            <person name="Hess J."/>
            <person name="Varga T."/>
            <person name="Slot J."/>
            <person name="Riley R."/>
            <person name="Boka B."/>
            <person name="Rigling D."/>
            <person name="Barry K."/>
            <person name="Lee J."/>
            <person name="Mihaltcheva S."/>
            <person name="LaButti K."/>
            <person name="Lipzen A."/>
            <person name="Waldron R."/>
            <person name="Moloney N.M."/>
            <person name="Sperisen C."/>
            <person name="Kredics L."/>
            <person name="Vagvoelgyi C."/>
            <person name="Patrignani A."/>
            <person name="Fitzpatrick D."/>
            <person name="Nagy I."/>
            <person name="Doyle S."/>
            <person name="Anderson J.B."/>
            <person name="Grigoriev I.V."/>
            <person name="Gueldener U."/>
            <person name="Muensterkoetter M."/>
            <person name="Nagy L.G."/>
        </authorList>
    </citation>
    <scope>NUCLEOTIDE SEQUENCE [LARGE SCALE GENOMIC DNA]</scope>
    <source>
        <strain evidence="2">Ar21-2</strain>
    </source>
</reference>
<evidence type="ECO:0000313" key="1">
    <source>
        <dbReference type="EMBL" id="PBK84419.1"/>
    </source>
</evidence>
<keyword evidence="2" id="KW-1185">Reference proteome</keyword>
<accession>A0A2H3CMV9</accession>
<name>A0A2H3CMV9_ARMGA</name>
<dbReference type="EMBL" id="KZ293698">
    <property type="protein sequence ID" value="PBK84419.1"/>
    <property type="molecule type" value="Genomic_DNA"/>
</dbReference>
<proteinExistence type="predicted"/>
<dbReference type="AlphaFoldDB" id="A0A2H3CMV9"/>
<sequence length="64" mass="7436">MRFNIVATSTNCRTISDVVVLFFNSYLNSHSFYETAAMALEGPFSVDRTNLFNALYFYHTHNLY</sequence>
<evidence type="ECO:0000313" key="2">
    <source>
        <dbReference type="Proteomes" id="UP000217790"/>
    </source>
</evidence>
<dbReference type="InParanoid" id="A0A2H3CMV9"/>
<protein>
    <submittedName>
        <fullName evidence="1">Uncharacterized protein</fullName>
    </submittedName>
</protein>
<organism evidence="1 2">
    <name type="scientific">Armillaria gallica</name>
    <name type="common">Bulbous honey fungus</name>
    <name type="synonym">Armillaria bulbosa</name>
    <dbReference type="NCBI Taxonomy" id="47427"/>
    <lineage>
        <taxon>Eukaryota</taxon>
        <taxon>Fungi</taxon>
        <taxon>Dikarya</taxon>
        <taxon>Basidiomycota</taxon>
        <taxon>Agaricomycotina</taxon>
        <taxon>Agaricomycetes</taxon>
        <taxon>Agaricomycetidae</taxon>
        <taxon>Agaricales</taxon>
        <taxon>Marasmiineae</taxon>
        <taxon>Physalacriaceae</taxon>
        <taxon>Armillaria</taxon>
    </lineage>
</organism>
<gene>
    <name evidence="1" type="ORF">ARMGADRAFT_608875</name>
</gene>